<dbReference type="PROSITE" id="PS50943">
    <property type="entry name" value="HTH_CROC1"/>
    <property type="match status" value="1"/>
</dbReference>
<dbReference type="RefSeq" id="WP_249772760.1">
    <property type="nucleotide sequence ID" value="NZ_CP097332.1"/>
</dbReference>
<evidence type="ECO:0000256" key="1">
    <source>
        <dbReference type="SAM" id="MobiDB-lite"/>
    </source>
</evidence>
<reference evidence="3" key="2">
    <citation type="submission" date="2022-05" db="EMBL/GenBank/DDBJ databases">
        <authorList>
            <person name="Kim J.-S."/>
            <person name="Lee K."/>
            <person name="Suh M."/>
            <person name="Eom M."/>
            <person name="Kim J.-S."/>
            <person name="Kim D.-S."/>
            <person name="Ko S.-H."/>
            <person name="Shin Y."/>
            <person name="Lee J.-S."/>
        </authorList>
    </citation>
    <scope>NUCLEOTIDE SEQUENCE</scope>
    <source>
        <strain evidence="3">N237</strain>
    </source>
</reference>
<dbReference type="InterPro" id="IPR038099">
    <property type="entry name" value="BldD-like_C_sf"/>
</dbReference>
<dbReference type="EMBL" id="CP097332">
    <property type="protein sequence ID" value="UQX88907.1"/>
    <property type="molecule type" value="Genomic_DNA"/>
</dbReference>
<dbReference type="InterPro" id="IPR001387">
    <property type="entry name" value="Cro/C1-type_HTH"/>
</dbReference>
<accession>A0ABY4R076</accession>
<dbReference type="InterPro" id="IPR037664">
    <property type="entry name" value="BldD_C"/>
</dbReference>
<proteinExistence type="predicted"/>
<dbReference type="Gene3D" id="1.10.260.40">
    <property type="entry name" value="lambda repressor-like DNA-binding domains"/>
    <property type="match status" value="1"/>
</dbReference>
<evidence type="ECO:0000313" key="4">
    <source>
        <dbReference type="Proteomes" id="UP001056336"/>
    </source>
</evidence>
<sequence>MHPSLLDSTDTVDRNEPERRRFDPFDGVDAVLATDPSRRPAGAGVDRRGDSDLPLGSESAALLGTADPGFDLAGLGRRLREVRRRYRWTRADVARLSGGRWSATALGTYERGERVISAVSLFALTDFYRVPAAELIGTQPEPAGISVPQDSVVVDTARLHNSGRWPRLVQFVAAVQRARQGPARRLLTLRSRDLPRLAAVHNESVDRLLHNLAVEGILIPPG</sequence>
<feature type="compositionally biased region" description="Basic and acidic residues" evidence="1">
    <location>
        <begin position="11"/>
        <end position="24"/>
    </location>
</feature>
<dbReference type="SMART" id="SM00530">
    <property type="entry name" value="HTH_XRE"/>
    <property type="match status" value="1"/>
</dbReference>
<name>A0ABY4R076_9ACTN</name>
<feature type="region of interest" description="Disordered" evidence="1">
    <location>
        <begin position="1"/>
        <end position="52"/>
    </location>
</feature>
<dbReference type="Pfam" id="PF13560">
    <property type="entry name" value="HTH_31"/>
    <property type="match status" value="1"/>
</dbReference>
<feature type="domain" description="HTH cro/C1-type" evidence="2">
    <location>
        <begin position="79"/>
        <end position="135"/>
    </location>
</feature>
<dbReference type="Gene3D" id="1.10.10.1930">
    <property type="match status" value="1"/>
</dbReference>
<keyword evidence="4" id="KW-1185">Reference proteome</keyword>
<dbReference type="SUPFAM" id="SSF47413">
    <property type="entry name" value="lambda repressor-like DNA-binding domains"/>
    <property type="match status" value="1"/>
</dbReference>
<evidence type="ECO:0000313" key="3">
    <source>
        <dbReference type="EMBL" id="UQX88907.1"/>
    </source>
</evidence>
<dbReference type="Proteomes" id="UP001056336">
    <property type="component" value="Chromosome"/>
</dbReference>
<dbReference type="Pfam" id="PF21179">
    <property type="entry name" value="BldD-like_C"/>
    <property type="match status" value="1"/>
</dbReference>
<protein>
    <submittedName>
        <fullName evidence="3">Helix-turn-helix transcriptional regulator</fullName>
    </submittedName>
</protein>
<evidence type="ECO:0000259" key="2">
    <source>
        <dbReference type="PROSITE" id="PS50943"/>
    </source>
</evidence>
<reference evidence="3" key="1">
    <citation type="journal article" date="2018" name="Int. J. Syst. Evol. Microbiol.">
        <title>Jatrophihabitans telluris sp. nov., isolated from sediment soil of lava forest wetlands and the emended description of the genus Jatrophihabitans.</title>
        <authorList>
            <person name="Lee K.C."/>
            <person name="Suh M.K."/>
            <person name="Eom M.K."/>
            <person name="Kim K.K."/>
            <person name="Kim J.S."/>
            <person name="Kim D.S."/>
            <person name="Ko S.H."/>
            <person name="Shin Y.K."/>
            <person name="Lee J.S."/>
        </authorList>
    </citation>
    <scope>NUCLEOTIDE SEQUENCE</scope>
    <source>
        <strain evidence="3">N237</strain>
    </source>
</reference>
<gene>
    <name evidence="3" type="ORF">M6D93_02645</name>
</gene>
<dbReference type="InterPro" id="IPR010982">
    <property type="entry name" value="Lambda_DNA-bd_dom_sf"/>
</dbReference>
<organism evidence="3 4">
    <name type="scientific">Jatrophihabitans telluris</name>
    <dbReference type="NCBI Taxonomy" id="2038343"/>
    <lineage>
        <taxon>Bacteria</taxon>
        <taxon>Bacillati</taxon>
        <taxon>Actinomycetota</taxon>
        <taxon>Actinomycetes</taxon>
        <taxon>Jatrophihabitantales</taxon>
        <taxon>Jatrophihabitantaceae</taxon>
        <taxon>Jatrophihabitans</taxon>
    </lineage>
</organism>
<dbReference type="CDD" id="cd00093">
    <property type="entry name" value="HTH_XRE"/>
    <property type="match status" value="1"/>
</dbReference>